<dbReference type="EnsemblPlants" id="Pp3c14_5170V3.1">
    <property type="protein sequence ID" value="Pp3c14_5170V3.1"/>
    <property type="gene ID" value="Pp3c14_5170"/>
</dbReference>
<feature type="repeat" description="TPR" evidence="8">
    <location>
        <begin position="526"/>
        <end position="559"/>
    </location>
</feature>
<name>A0A2K1JGG0_PHYPA</name>
<dbReference type="AlphaFoldDB" id="A0A2K1JGG0"/>
<sequence length="763" mass="84576">MAFRDLVMGGAGCAVPGQDGASSSNPLGGLADSIIGSASKTQERIREMPGLAGASQAGPQFGRNGPLTSLPGSEFNQAQWHDGQVPEYMRGFQSADPREFTDAWNQSVERWPPPPQLSTVPGNQEGALFSEFDSIYGQQAGPSGAPLLDAPPQRVLNNFLHSFFDSSRTNAPFPAVRLPELGLSQADKRRIRDRSHIMGRHIFADKGDTFVDSQVNGLLHSLDIDESLGAQTRGPLAGQIPEFEQLWKEGFAQSNMQVVPRPPMSLGTQWANEFHSQVGPSGAPQGWADEFDNLQTGNNWANQMQEQQSLSHLRNGQMGNMAGMEQTRSLVQTLSQNQDPKFQSSKFLQFVSKMSRGELIVEDNQVKSATTNADAWANEFQQQHPESWAAEFTAGEHQFRGDTWANEFARGKPEPVTTNDAWVDEFSKLGVKDWADEFGDQMARGALGDDVSSEWVDSYDQFVEESVRGEQMKAGSSRFVYQFADNNPYVGHPNPLKEGQELFRRGLLSEAVLALEAEVLKNPDNAEGWRLLGITHAENDDDRQAIASMVKARDADPSNLEVLLALGVSHTNELEQDEALRYLRGWLQHHPKYGALVPGNVSEQLIPSEVEGLFLEAAQMSPEDSDIHTVLGVIYNLSRNYVKAISSFERALQLKPRDYSLWNKLGATQANSSRSAEAIYAYQEALDLKPNYVRAWSNMGIGYANQGLYEESIRYYVRALEMNPKADNAWQYLRISLSIASRNDLLDAVERKDLSALAKEFPL</sequence>
<evidence type="ECO:0000313" key="12">
    <source>
        <dbReference type="Proteomes" id="UP000006727"/>
    </source>
</evidence>
<dbReference type="Gramene" id="Pp3c14_5170V3.1">
    <property type="protein sequence ID" value="Pp3c14_5170V3.1"/>
    <property type="gene ID" value="Pp3c14_5170"/>
</dbReference>
<dbReference type="SMART" id="SM00028">
    <property type="entry name" value="TPR"/>
    <property type="match status" value="4"/>
</dbReference>
<evidence type="ECO:0000256" key="5">
    <source>
        <dbReference type="ARBA" id="ARBA00022737"/>
    </source>
</evidence>
<dbReference type="GO" id="GO:0005778">
    <property type="term" value="C:peroxisomal membrane"/>
    <property type="evidence" value="ECO:0000318"/>
    <property type="project" value="GO_Central"/>
</dbReference>
<comment type="subcellular location">
    <subcellularLocation>
        <location evidence="2">Cytoplasm</location>
    </subcellularLocation>
    <subcellularLocation>
        <location evidence="1">Peroxisome</location>
    </subcellularLocation>
</comment>
<dbReference type="EMBL" id="ABEU02000014">
    <property type="protein sequence ID" value="PNR40642.1"/>
    <property type="molecule type" value="Genomic_DNA"/>
</dbReference>
<dbReference type="Proteomes" id="UP000006727">
    <property type="component" value="Chromosome 14"/>
</dbReference>
<gene>
    <name evidence="11" type="primary">LOC112291533</name>
    <name evidence="10" type="ORF">PHYPA_018045</name>
</gene>
<dbReference type="PROSITE" id="PS50293">
    <property type="entry name" value="TPR_REGION"/>
    <property type="match status" value="1"/>
</dbReference>
<dbReference type="GO" id="GO:0016560">
    <property type="term" value="P:protein import into peroxisome matrix, docking"/>
    <property type="evidence" value="ECO:0000318"/>
    <property type="project" value="GO_Central"/>
</dbReference>
<evidence type="ECO:0000256" key="3">
    <source>
        <dbReference type="ARBA" id="ARBA00005348"/>
    </source>
</evidence>
<keyword evidence="6 8" id="KW-0802">TPR repeat</keyword>
<dbReference type="GO" id="GO:0005052">
    <property type="term" value="F:peroxisome matrix targeting signal-1 binding"/>
    <property type="evidence" value="ECO:0000318"/>
    <property type="project" value="GO_Central"/>
</dbReference>
<dbReference type="GO" id="GO:0005829">
    <property type="term" value="C:cytosol"/>
    <property type="evidence" value="ECO:0000318"/>
    <property type="project" value="GO_Central"/>
</dbReference>
<keyword evidence="7" id="KW-0576">Peroxisome</keyword>
<dbReference type="PANTHER" id="PTHR10130:SF0">
    <property type="entry name" value="GH08708P"/>
    <property type="match status" value="1"/>
</dbReference>
<reference evidence="10 12" key="1">
    <citation type="journal article" date="2008" name="Science">
        <title>The Physcomitrella genome reveals evolutionary insights into the conquest of land by plants.</title>
        <authorList>
            <person name="Rensing S."/>
            <person name="Lang D."/>
            <person name="Zimmer A."/>
            <person name="Terry A."/>
            <person name="Salamov A."/>
            <person name="Shapiro H."/>
            <person name="Nishiyama T."/>
            <person name="Perroud P.-F."/>
            <person name="Lindquist E."/>
            <person name="Kamisugi Y."/>
            <person name="Tanahashi T."/>
            <person name="Sakakibara K."/>
            <person name="Fujita T."/>
            <person name="Oishi K."/>
            <person name="Shin-I T."/>
            <person name="Kuroki Y."/>
            <person name="Toyoda A."/>
            <person name="Suzuki Y."/>
            <person name="Hashimoto A."/>
            <person name="Yamaguchi K."/>
            <person name="Sugano A."/>
            <person name="Kohara Y."/>
            <person name="Fujiyama A."/>
            <person name="Anterola A."/>
            <person name="Aoki S."/>
            <person name="Ashton N."/>
            <person name="Barbazuk W.B."/>
            <person name="Barker E."/>
            <person name="Bennetzen J."/>
            <person name="Bezanilla M."/>
            <person name="Blankenship R."/>
            <person name="Cho S.H."/>
            <person name="Dutcher S."/>
            <person name="Estelle M."/>
            <person name="Fawcett J.A."/>
            <person name="Gundlach H."/>
            <person name="Hanada K."/>
            <person name="Heyl A."/>
            <person name="Hicks K.A."/>
            <person name="Hugh J."/>
            <person name="Lohr M."/>
            <person name="Mayer K."/>
            <person name="Melkozernov A."/>
            <person name="Murata T."/>
            <person name="Nelson D."/>
            <person name="Pils B."/>
            <person name="Prigge M."/>
            <person name="Reiss B."/>
            <person name="Renner T."/>
            <person name="Rombauts S."/>
            <person name="Rushton P."/>
            <person name="Sanderfoot A."/>
            <person name="Schween G."/>
            <person name="Shiu S.-H."/>
            <person name="Stueber K."/>
            <person name="Theodoulou F.L."/>
            <person name="Tu H."/>
            <person name="Van de Peer Y."/>
            <person name="Verrier P.J."/>
            <person name="Waters E."/>
            <person name="Wood A."/>
            <person name="Yang L."/>
            <person name="Cove D."/>
            <person name="Cuming A."/>
            <person name="Hasebe M."/>
            <person name="Lucas S."/>
            <person name="Mishler D.B."/>
            <person name="Reski R."/>
            <person name="Grigoriev I."/>
            <person name="Quatrano R.S."/>
            <person name="Boore J.L."/>
        </authorList>
    </citation>
    <scope>NUCLEOTIDE SEQUENCE [LARGE SCALE GENOMIC DNA]</scope>
    <source>
        <strain evidence="11 12">cv. Gransden 2004</strain>
    </source>
</reference>
<feature type="repeat" description="TPR" evidence="8">
    <location>
        <begin position="693"/>
        <end position="726"/>
    </location>
</feature>
<dbReference type="InterPro" id="IPR011990">
    <property type="entry name" value="TPR-like_helical_dom_sf"/>
</dbReference>
<dbReference type="InterPro" id="IPR019734">
    <property type="entry name" value="TPR_rpt"/>
</dbReference>
<keyword evidence="12" id="KW-1185">Reference proteome</keyword>
<keyword evidence="4" id="KW-0963">Cytoplasm</keyword>
<feature type="region of interest" description="Disordered" evidence="9">
    <location>
        <begin position="51"/>
        <end position="75"/>
    </location>
</feature>
<accession>A0A2K1JGG0</accession>
<feature type="repeat" description="TPR" evidence="8">
    <location>
        <begin position="625"/>
        <end position="658"/>
    </location>
</feature>
<evidence type="ECO:0000313" key="11">
    <source>
        <dbReference type="EnsemblPlants" id="Pp3c14_5170V3.1"/>
    </source>
</evidence>
<dbReference type="OrthoDB" id="10006023at2759"/>
<dbReference type="PANTHER" id="PTHR10130">
    <property type="entry name" value="PEROXISOMAL TARGETING SIGNAL 1 RECEPTOR PEX5"/>
    <property type="match status" value="1"/>
</dbReference>
<dbReference type="RefSeq" id="XP_024394847.1">
    <property type="nucleotide sequence ID" value="XM_024539079.2"/>
</dbReference>
<feature type="repeat" description="TPR" evidence="8">
    <location>
        <begin position="659"/>
        <end position="692"/>
    </location>
</feature>
<evidence type="ECO:0000256" key="7">
    <source>
        <dbReference type="ARBA" id="ARBA00023140"/>
    </source>
</evidence>
<evidence type="ECO:0000256" key="6">
    <source>
        <dbReference type="ARBA" id="ARBA00022803"/>
    </source>
</evidence>
<feature type="compositionally biased region" description="Polar residues" evidence="9">
    <location>
        <begin position="66"/>
        <end position="75"/>
    </location>
</feature>
<evidence type="ECO:0000256" key="2">
    <source>
        <dbReference type="ARBA" id="ARBA00004496"/>
    </source>
</evidence>
<evidence type="ECO:0000256" key="4">
    <source>
        <dbReference type="ARBA" id="ARBA00022490"/>
    </source>
</evidence>
<dbReference type="SUPFAM" id="SSF48452">
    <property type="entry name" value="TPR-like"/>
    <property type="match status" value="1"/>
</dbReference>
<evidence type="ECO:0000256" key="9">
    <source>
        <dbReference type="SAM" id="MobiDB-lite"/>
    </source>
</evidence>
<proteinExistence type="inferred from homology"/>
<dbReference type="PaxDb" id="3218-PP1S150_16V6.1"/>
<dbReference type="GeneID" id="112291533"/>
<evidence type="ECO:0000313" key="10">
    <source>
        <dbReference type="EMBL" id="PNR40642.1"/>
    </source>
</evidence>
<evidence type="ECO:0000256" key="8">
    <source>
        <dbReference type="PROSITE-ProRule" id="PRU00339"/>
    </source>
</evidence>
<reference evidence="10 12" key="2">
    <citation type="journal article" date="2018" name="Plant J.">
        <title>The Physcomitrella patens chromosome-scale assembly reveals moss genome structure and evolution.</title>
        <authorList>
            <person name="Lang D."/>
            <person name="Ullrich K.K."/>
            <person name="Murat F."/>
            <person name="Fuchs J."/>
            <person name="Jenkins J."/>
            <person name="Haas F.B."/>
            <person name="Piednoel M."/>
            <person name="Gundlach H."/>
            <person name="Van Bel M."/>
            <person name="Meyberg R."/>
            <person name="Vives C."/>
            <person name="Morata J."/>
            <person name="Symeonidi A."/>
            <person name="Hiss M."/>
            <person name="Muchero W."/>
            <person name="Kamisugi Y."/>
            <person name="Saleh O."/>
            <person name="Blanc G."/>
            <person name="Decker E.L."/>
            <person name="van Gessel N."/>
            <person name="Grimwood J."/>
            <person name="Hayes R.D."/>
            <person name="Graham S.W."/>
            <person name="Gunter L.E."/>
            <person name="McDaniel S.F."/>
            <person name="Hoernstein S.N.W."/>
            <person name="Larsson A."/>
            <person name="Li F.W."/>
            <person name="Perroud P.F."/>
            <person name="Phillips J."/>
            <person name="Ranjan P."/>
            <person name="Rokshar D.S."/>
            <person name="Rothfels C.J."/>
            <person name="Schneider L."/>
            <person name="Shu S."/>
            <person name="Stevenson D.W."/>
            <person name="Thummler F."/>
            <person name="Tillich M."/>
            <person name="Villarreal Aguilar J.C."/>
            <person name="Widiez T."/>
            <person name="Wong G.K."/>
            <person name="Wymore A."/>
            <person name="Zhang Y."/>
            <person name="Zimmer A.D."/>
            <person name="Quatrano R.S."/>
            <person name="Mayer K.F.X."/>
            <person name="Goodstein D."/>
            <person name="Casacuberta J.M."/>
            <person name="Vandepoele K."/>
            <person name="Reski R."/>
            <person name="Cuming A.C."/>
            <person name="Tuskan G.A."/>
            <person name="Maumus F."/>
            <person name="Salse J."/>
            <person name="Schmutz J."/>
            <person name="Rensing S.A."/>
        </authorList>
    </citation>
    <scope>NUCLEOTIDE SEQUENCE [LARGE SCALE GENOMIC DNA]</scope>
    <source>
        <strain evidence="11 12">cv. Gransden 2004</strain>
    </source>
</reference>
<organism evidence="10">
    <name type="scientific">Physcomitrium patens</name>
    <name type="common">Spreading-leaved earth moss</name>
    <name type="synonym">Physcomitrella patens</name>
    <dbReference type="NCBI Taxonomy" id="3218"/>
    <lineage>
        <taxon>Eukaryota</taxon>
        <taxon>Viridiplantae</taxon>
        <taxon>Streptophyta</taxon>
        <taxon>Embryophyta</taxon>
        <taxon>Bryophyta</taxon>
        <taxon>Bryophytina</taxon>
        <taxon>Bryopsida</taxon>
        <taxon>Funariidae</taxon>
        <taxon>Funariales</taxon>
        <taxon>Funariaceae</taxon>
        <taxon>Physcomitrium</taxon>
    </lineage>
</organism>
<dbReference type="PROSITE" id="PS50005">
    <property type="entry name" value="TPR"/>
    <property type="match status" value="4"/>
</dbReference>
<keyword evidence="5" id="KW-0677">Repeat</keyword>
<dbReference type="InterPro" id="IPR024111">
    <property type="entry name" value="PEX5/PEX5L"/>
</dbReference>
<comment type="similarity">
    <text evidence="3">Belongs to the peroxisomal targeting signal receptor family.</text>
</comment>
<dbReference type="STRING" id="3218.A0A2K1JGG0"/>
<dbReference type="Pfam" id="PF13432">
    <property type="entry name" value="TPR_16"/>
    <property type="match status" value="2"/>
</dbReference>
<protein>
    <submittedName>
        <fullName evidence="10 11">Uncharacterized protein</fullName>
    </submittedName>
</protein>
<evidence type="ECO:0000256" key="1">
    <source>
        <dbReference type="ARBA" id="ARBA00004275"/>
    </source>
</evidence>
<dbReference type="Gene3D" id="1.25.40.10">
    <property type="entry name" value="Tetratricopeptide repeat domain"/>
    <property type="match status" value="1"/>
</dbReference>
<dbReference type="Pfam" id="PF00515">
    <property type="entry name" value="TPR_1"/>
    <property type="match status" value="1"/>
</dbReference>
<dbReference type="FunFam" id="1.25.40.10:FF:000110">
    <property type="entry name" value="Peroxisome biogenesis protein 5"/>
    <property type="match status" value="1"/>
</dbReference>
<dbReference type="OMA" id="NYRMKGP"/>
<reference evidence="11" key="3">
    <citation type="submission" date="2020-12" db="UniProtKB">
        <authorList>
            <consortium name="EnsemblPlants"/>
        </authorList>
    </citation>
    <scope>IDENTIFICATION</scope>
</reference>